<reference evidence="1" key="2">
    <citation type="submission" date="2020-09" db="EMBL/GenBank/DDBJ databases">
        <authorList>
            <person name="Sun Q."/>
            <person name="Ohkuma M."/>
        </authorList>
    </citation>
    <scope>NUCLEOTIDE SEQUENCE</scope>
    <source>
        <strain evidence="1">JCM 30078</strain>
    </source>
</reference>
<evidence type="ECO:0008006" key="3">
    <source>
        <dbReference type="Google" id="ProtNLM"/>
    </source>
</evidence>
<protein>
    <recommendedName>
        <fullName evidence="3">DUF2946 domain-containing protein</fullName>
    </recommendedName>
</protein>
<dbReference type="RefSeq" id="WP_188982192.1">
    <property type="nucleotide sequence ID" value="NZ_BMPO01000002.1"/>
</dbReference>
<evidence type="ECO:0000313" key="2">
    <source>
        <dbReference type="Proteomes" id="UP000635983"/>
    </source>
</evidence>
<name>A0A917PQL0_9PSED</name>
<evidence type="ECO:0000313" key="1">
    <source>
        <dbReference type="EMBL" id="GGJ87446.1"/>
    </source>
</evidence>
<keyword evidence="2" id="KW-1185">Reference proteome</keyword>
<comment type="caution">
    <text evidence="1">The sequence shown here is derived from an EMBL/GenBank/DDBJ whole genome shotgun (WGS) entry which is preliminary data.</text>
</comment>
<gene>
    <name evidence="1" type="ORF">GCM10009304_11590</name>
</gene>
<sequence length="139" mass="14845">MKTRRVPFAIQRPTAAWLALFAMVLLYAAPLISRAQHATHHVHEAVHAHMHHGADAASEHAHMHMPDTGDTSSGHAHGLCDACDYCSLLIFSPALGNPFPFMPPSAGGLSPTIVASPDALHDIPLLSSQARAPPIHLVH</sequence>
<accession>A0A917PQL0</accession>
<dbReference type="AlphaFoldDB" id="A0A917PQL0"/>
<dbReference type="Proteomes" id="UP000635983">
    <property type="component" value="Unassembled WGS sequence"/>
</dbReference>
<proteinExistence type="predicted"/>
<reference evidence="1" key="1">
    <citation type="journal article" date="2014" name="Int. J. Syst. Evol. Microbiol.">
        <title>Complete genome sequence of Corynebacterium casei LMG S-19264T (=DSM 44701T), isolated from a smear-ripened cheese.</title>
        <authorList>
            <consortium name="US DOE Joint Genome Institute (JGI-PGF)"/>
            <person name="Walter F."/>
            <person name="Albersmeier A."/>
            <person name="Kalinowski J."/>
            <person name="Ruckert C."/>
        </authorList>
    </citation>
    <scope>NUCLEOTIDE SEQUENCE</scope>
    <source>
        <strain evidence="1">JCM 30078</strain>
    </source>
</reference>
<dbReference type="Pfam" id="PF11162">
    <property type="entry name" value="DUF2946"/>
    <property type="match status" value="1"/>
</dbReference>
<organism evidence="1 2">
    <name type="scientific">Pseudomonas matsuisoli</name>
    <dbReference type="NCBI Taxonomy" id="1515666"/>
    <lineage>
        <taxon>Bacteria</taxon>
        <taxon>Pseudomonadati</taxon>
        <taxon>Pseudomonadota</taxon>
        <taxon>Gammaproteobacteria</taxon>
        <taxon>Pseudomonadales</taxon>
        <taxon>Pseudomonadaceae</taxon>
        <taxon>Pseudomonas</taxon>
    </lineage>
</organism>
<dbReference type="EMBL" id="BMPO01000002">
    <property type="protein sequence ID" value="GGJ87446.1"/>
    <property type="molecule type" value="Genomic_DNA"/>
</dbReference>
<dbReference type="InterPro" id="IPR021333">
    <property type="entry name" value="DUF2946"/>
</dbReference>